<dbReference type="Proteomes" id="UP001218218">
    <property type="component" value="Unassembled WGS sequence"/>
</dbReference>
<dbReference type="EMBL" id="JARIHO010000036">
    <property type="protein sequence ID" value="KAJ7331046.1"/>
    <property type="molecule type" value="Genomic_DNA"/>
</dbReference>
<dbReference type="AlphaFoldDB" id="A0AAD6ZNS0"/>
<organism evidence="1 2">
    <name type="scientific">Mycena albidolilacea</name>
    <dbReference type="NCBI Taxonomy" id="1033008"/>
    <lineage>
        <taxon>Eukaryota</taxon>
        <taxon>Fungi</taxon>
        <taxon>Dikarya</taxon>
        <taxon>Basidiomycota</taxon>
        <taxon>Agaricomycotina</taxon>
        <taxon>Agaricomycetes</taxon>
        <taxon>Agaricomycetidae</taxon>
        <taxon>Agaricales</taxon>
        <taxon>Marasmiineae</taxon>
        <taxon>Mycenaceae</taxon>
        <taxon>Mycena</taxon>
    </lineage>
</organism>
<name>A0AAD6ZNS0_9AGAR</name>
<accession>A0AAD6ZNS0</accession>
<gene>
    <name evidence="1" type="ORF">DFH08DRAFT_966788</name>
</gene>
<evidence type="ECO:0000313" key="1">
    <source>
        <dbReference type="EMBL" id="KAJ7331046.1"/>
    </source>
</evidence>
<comment type="caution">
    <text evidence="1">The sequence shown here is derived from an EMBL/GenBank/DDBJ whole genome shotgun (WGS) entry which is preliminary data.</text>
</comment>
<sequence>MDFSPLLQAHPRLTAVTLNIEGICVPPDISMDTTTTFLSRLDSFTGSVKNCAAVSPHARGLRQLTVLFPADASGDPQNTLDHQSPRPFTPTVFPPQAFPGVTSLDARAVDPNGGTARYAWTFLPDSLICLADAFPNLTRLEVSLAGSLHDYCAGFAALQMLEQLSVRVHKHPPMSDYGRRAAELYPADALKLGRLPVLAEVHVLLWVDRSDTYITGCESCDEYQDVWWDLEVEYWFERRVDIVGEGEEGFSLVRMTASDEKEGDWGMIDI</sequence>
<evidence type="ECO:0000313" key="2">
    <source>
        <dbReference type="Proteomes" id="UP001218218"/>
    </source>
</evidence>
<keyword evidence="2" id="KW-1185">Reference proteome</keyword>
<protein>
    <submittedName>
        <fullName evidence="1">Uncharacterized protein</fullName>
    </submittedName>
</protein>
<proteinExistence type="predicted"/>
<reference evidence="1" key="1">
    <citation type="submission" date="2023-03" db="EMBL/GenBank/DDBJ databases">
        <title>Massive genome expansion in bonnet fungi (Mycena s.s.) driven by repeated elements and novel gene families across ecological guilds.</title>
        <authorList>
            <consortium name="Lawrence Berkeley National Laboratory"/>
            <person name="Harder C.B."/>
            <person name="Miyauchi S."/>
            <person name="Viragh M."/>
            <person name="Kuo A."/>
            <person name="Thoen E."/>
            <person name="Andreopoulos B."/>
            <person name="Lu D."/>
            <person name="Skrede I."/>
            <person name="Drula E."/>
            <person name="Henrissat B."/>
            <person name="Morin E."/>
            <person name="Kohler A."/>
            <person name="Barry K."/>
            <person name="LaButti K."/>
            <person name="Morin E."/>
            <person name="Salamov A."/>
            <person name="Lipzen A."/>
            <person name="Mereny Z."/>
            <person name="Hegedus B."/>
            <person name="Baldrian P."/>
            <person name="Stursova M."/>
            <person name="Weitz H."/>
            <person name="Taylor A."/>
            <person name="Grigoriev I.V."/>
            <person name="Nagy L.G."/>
            <person name="Martin F."/>
            <person name="Kauserud H."/>
        </authorList>
    </citation>
    <scope>NUCLEOTIDE SEQUENCE</scope>
    <source>
        <strain evidence="1">CBHHK002</strain>
    </source>
</reference>